<keyword evidence="1" id="KW-0812">Transmembrane</keyword>
<keyword evidence="1" id="KW-0472">Membrane</keyword>
<accession>A0A9X2M6P8</accession>
<evidence type="ECO:0000313" key="4">
    <source>
        <dbReference type="Proteomes" id="UP001142400"/>
    </source>
</evidence>
<comment type="caution">
    <text evidence="3">The sequence shown here is derived from an EMBL/GenBank/DDBJ whole genome shotgun (WGS) entry which is preliminary data.</text>
</comment>
<dbReference type="InterPro" id="IPR022435">
    <property type="entry name" value="Surface-anchored_actinobac"/>
</dbReference>
<dbReference type="NCBIfam" id="NF038134">
    <property type="entry name" value="choice_anch_M"/>
    <property type="match status" value="1"/>
</dbReference>
<sequence length="598" mass="63783">MALSPGRIALRARHALSLLSLGGVLALAVAAPAHAASGPADHRSLLGAGEHVDAVYPVIKDGDLDIRSLTDDGEADPDELALHIPDTKTSRITLPEEYAFLDEPGSDAWMSSQTQDMSVVWPGWSFEGIPQGTLKGTVGMDLAGFSYAGDAKSPKFAVTQPGGFGNKKVSQLIVPGSAFTHVSGEVGSHTHANWIFTDQGTYDIDFTVHVTLANGKALEDTATVRFIVGPVPAEQNAPTPQKVSHYSKDADGLLLTPDKVDGEYFVGQTINVTAASGMADEDTRYRWFLKKKGERAFAQDPEQDTATYTTKPDRALDGARVYAQLLRGGKAVQTSKPTTVHVRALEPTTRLGVKSDRRTYEVGDTARFVSEQSPETDDEHYHWYLKRRGESAYEWIEESRLADQELPVTADLDGAQIVARLFNADHAVLAESAPVTLSVGQESGDSSAAVEVQGADTLRAGEKAEFTAKVKGAGKDYSISWYVRQNAENPFTKVAHARGVTMERTVPAEWNGAQIMASVTDARGEVIAEGGVPVLKVAGAERAAAADEKGSGSLSVVAWSVGGGIAVVVLALLAVVVARQRKRHEATSAAENANAQDR</sequence>
<name>A0A9X2M6P8_STRMQ</name>
<feature type="chain" id="PRO_5040953457" evidence="2">
    <location>
        <begin position="36"/>
        <end position="598"/>
    </location>
</feature>
<dbReference type="RefSeq" id="WP_257635893.1">
    <property type="nucleotide sequence ID" value="NZ_JANIIC010000092.1"/>
</dbReference>
<evidence type="ECO:0000256" key="2">
    <source>
        <dbReference type="SAM" id="SignalP"/>
    </source>
</evidence>
<dbReference type="NCBIfam" id="TIGR03769">
    <property type="entry name" value="P_ac_wall_RPT"/>
    <property type="match status" value="1"/>
</dbReference>
<dbReference type="EMBL" id="JANIIC010000092">
    <property type="protein sequence ID" value="MCQ8835780.1"/>
    <property type="molecule type" value="Genomic_DNA"/>
</dbReference>
<keyword evidence="4" id="KW-1185">Reference proteome</keyword>
<organism evidence="3 4">
    <name type="scientific">Streptomyces malaysiensis subsp. samsunensis</name>
    <dbReference type="NCBI Taxonomy" id="459658"/>
    <lineage>
        <taxon>Bacteria</taxon>
        <taxon>Bacillati</taxon>
        <taxon>Actinomycetota</taxon>
        <taxon>Actinomycetes</taxon>
        <taxon>Kitasatosporales</taxon>
        <taxon>Streptomycetaceae</taxon>
        <taxon>Streptomyces</taxon>
        <taxon>Streptomyces violaceusniger group</taxon>
    </lineage>
</organism>
<feature type="transmembrane region" description="Helical" evidence="1">
    <location>
        <begin position="556"/>
        <end position="578"/>
    </location>
</feature>
<dbReference type="AlphaFoldDB" id="A0A9X2M6P8"/>
<evidence type="ECO:0000256" key="1">
    <source>
        <dbReference type="SAM" id="Phobius"/>
    </source>
</evidence>
<dbReference type="Proteomes" id="UP001142400">
    <property type="component" value="Unassembled WGS sequence"/>
</dbReference>
<gene>
    <name evidence="3" type="ORF">NQU54_43900</name>
</gene>
<proteinExistence type="predicted"/>
<feature type="signal peptide" evidence="2">
    <location>
        <begin position="1"/>
        <end position="35"/>
    </location>
</feature>
<reference evidence="3" key="1">
    <citation type="submission" date="2022-06" db="EMBL/GenBank/DDBJ databases">
        <title>WGS of actinobacteria.</title>
        <authorList>
            <person name="Thawai C."/>
        </authorList>
    </citation>
    <scope>NUCLEOTIDE SEQUENCE</scope>
    <source>
        <strain evidence="3">DSM 42010</strain>
    </source>
</reference>
<keyword evidence="2" id="KW-0732">Signal</keyword>
<evidence type="ECO:0000313" key="3">
    <source>
        <dbReference type="EMBL" id="MCQ8835780.1"/>
    </source>
</evidence>
<protein>
    <submittedName>
        <fullName evidence="3">Choice-of-anchor M domain-containing protein</fullName>
    </submittedName>
</protein>
<keyword evidence="1" id="KW-1133">Transmembrane helix</keyword>